<sequence>MTWKQDEEGHFSVNGHTIKRTCDKSGDSKCNALWEGDGYGGSVGSEALGSKYWEVMVDTLHAHSTVWFGLTSMAHFKPGYGMKGMYFGGNLADGGGLLRSQWGPRPRQGDKIGMHAVATPSELKVRYYLNDECLGDAFVIPKSFPGVMYATVSLSKPGDEVTITQSESGTVPESAHEKIARVPEWPEGMWRSESDFGNGKHPTLNIKERVVEETVPGADKTYSVSCKCANSLNTYVNRFTGNGKWSSGPCMSTMMFSQEWVHAEQRASALLGNVSKVSEGDAGTLTIENETDGITETFVRYTPAEREPVTSLWWNV</sequence>
<dbReference type="GeneID" id="25901075"/>
<keyword evidence="2" id="KW-1185">Reference proteome</keyword>
<dbReference type="SUPFAM" id="SSF49899">
    <property type="entry name" value="Concanavalin A-like lectins/glucanases"/>
    <property type="match status" value="1"/>
</dbReference>
<gene>
    <name evidence="1" type="ORF">SARC_00571</name>
</gene>
<accession>A0A0L0GE88</accession>
<evidence type="ECO:0000313" key="1">
    <source>
        <dbReference type="EMBL" id="KNC87330.1"/>
    </source>
</evidence>
<protein>
    <recommendedName>
        <fullName evidence="3">B30.2/SPRY domain-containing protein</fullName>
    </recommendedName>
</protein>
<reference evidence="1 2" key="1">
    <citation type="submission" date="2011-02" db="EMBL/GenBank/DDBJ databases">
        <title>The Genome Sequence of Sphaeroforma arctica JP610.</title>
        <authorList>
            <consortium name="The Broad Institute Genome Sequencing Platform"/>
            <person name="Russ C."/>
            <person name="Cuomo C."/>
            <person name="Young S.K."/>
            <person name="Zeng Q."/>
            <person name="Gargeya S."/>
            <person name="Alvarado L."/>
            <person name="Berlin A."/>
            <person name="Chapman S.B."/>
            <person name="Chen Z."/>
            <person name="Freedman E."/>
            <person name="Gellesch M."/>
            <person name="Goldberg J."/>
            <person name="Griggs A."/>
            <person name="Gujja S."/>
            <person name="Heilman E."/>
            <person name="Heiman D."/>
            <person name="Howarth C."/>
            <person name="Mehta T."/>
            <person name="Neiman D."/>
            <person name="Pearson M."/>
            <person name="Roberts A."/>
            <person name="Saif S."/>
            <person name="Shea T."/>
            <person name="Shenoy N."/>
            <person name="Sisk P."/>
            <person name="Stolte C."/>
            <person name="Sykes S."/>
            <person name="White J."/>
            <person name="Yandava C."/>
            <person name="Burger G."/>
            <person name="Gray M.W."/>
            <person name="Holland P.W.H."/>
            <person name="King N."/>
            <person name="Lang F.B.F."/>
            <person name="Roger A.J."/>
            <person name="Ruiz-Trillo I."/>
            <person name="Haas B."/>
            <person name="Nusbaum C."/>
            <person name="Birren B."/>
        </authorList>
    </citation>
    <scope>NUCLEOTIDE SEQUENCE [LARGE SCALE GENOMIC DNA]</scope>
    <source>
        <strain evidence="1 2">JP610</strain>
    </source>
</reference>
<dbReference type="Proteomes" id="UP000054560">
    <property type="component" value="Unassembled WGS sequence"/>
</dbReference>
<proteinExistence type="predicted"/>
<dbReference type="InterPro" id="IPR013320">
    <property type="entry name" value="ConA-like_dom_sf"/>
</dbReference>
<dbReference type="eggNOG" id="ENOG502SXA8">
    <property type="taxonomic scope" value="Eukaryota"/>
</dbReference>
<evidence type="ECO:0000313" key="2">
    <source>
        <dbReference type="Proteomes" id="UP000054560"/>
    </source>
</evidence>
<dbReference type="Gene3D" id="2.60.120.920">
    <property type="match status" value="1"/>
</dbReference>
<dbReference type="OrthoDB" id="10070943at2759"/>
<name>A0A0L0GE88_9EUKA</name>
<organism evidence="1 2">
    <name type="scientific">Sphaeroforma arctica JP610</name>
    <dbReference type="NCBI Taxonomy" id="667725"/>
    <lineage>
        <taxon>Eukaryota</taxon>
        <taxon>Ichthyosporea</taxon>
        <taxon>Ichthyophonida</taxon>
        <taxon>Sphaeroforma</taxon>
    </lineage>
</organism>
<dbReference type="InterPro" id="IPR043136">
    <property type="entry name" value="B30.2/SPRY_sf"/>
</dbReference>
<dbReference type="RefSeq" id="XP_014161232.1">
    <property type="nucleotide sequence ID" value="XM_014305757.1"/>
</dbReference>
<evidence type="ECO:0008006" key="3">
    <source>
        <dbReference type="Google" id="ProtNLM"/>
    </source>
</evidence>
<dbReference type="EMBL" id="KQ241614">
    <property type="protein sequence ID" value="KNC87330.1"/>
    <property type="molecule type" value="Genomic_DNA"/>
</dbReference>
<dbReference type="AlphaFoldDB" id="A0A0L0GE88"/>